<dbReference type="Proteomes" id="UP000199370">
    <property type="component" value="Unassembled WGS sequence"/>
</dbReference>
<protein>
    <recommendedName>
        <fullName evidence="4">ParB-like nuclease domain-containing protein</fullName>
    </recommendedName>
</protein>
<sequence length="126" mass="14662">MDSIEPFDSFWRDRREAHEALYRSMRDDGYRPNGAVEHDPETWGEFVHSLEPLVVVGRDGELLWTEGFGRLCVAKLLGVESIPVYVLCRHERWQRVREQLDGTERGACTPGVERYRDHPDVPTPVR</sequence>
<dbReference type="OrthoDB" id="197906at2157"/>
<dbReference type="SUPFAM" id="SSF110849">
    <property type="entry name" value="ParB/Sulfiredoxin"/>
    <property type="match status" value="1"/>
</dbReference>
<accession>A0A1H0AWW3</accession>
<evidence type="ECO:0000256" key="1">
    <source>
        <dbReference type="SAM" id="MobiDB-lite"/>
    </source>
</evidence>
<dbReference type="STRING" id="996166.SAMN05192554_1312"/>
<dbReference type="RefSeq" id="WP_089736164.1">
    <property type="nucleotide sequence ID" value="NZ_FNIA01000031.1"/>
</dbReference>
<proteinExistence type="predicted"/>
<dbReference type="AlphaFoldDB" id="A0A1H0AWW3"/>
<dbReference type="EMBL" id="FNIA01000031">
    <property type="protein sequence ID" value="SDN37942.1"/>
    <property type="molecule type" value="Genomic_DNA"/>
</dbReference>
<keyword evidence="3" id="KW-1185">Reference proteome</keyword>
<dbReference type="InterPro" id="IPR036086">
    <property type="entry name" value="ParB/Sulfiredoxin_sf"/>
</dbReference>
<feature type="region of interest" description="Disordered" evidence="1">
    <location>
        <begin position="106"/>
        <end position="126"/>
    </location>
</feature>
<evidence type="ECO:0000313" key="2">
    <source>
        <dbReference type="EMBL" id="SDN37942.1"/>
    </source>
</evidence>
<name>A0A1H0AWW3_9EURY</name>
<evidence type="ECO:0008006" key="4">
    <source>
        <dbReference type="Google" id="ProtNLM"/>
    </source>
</evidence>
<gene>
    <name evidence="2" type="ORF">SAMN05192554_1312</name>
</gene>
<organism evidence="2 3">
    <name type="scientific">Haloarchaeobius iranensis</name>
    <dbReference type="NCBI Taxonomy" id="996166"/>
    <lineage>
        <taxon>Archaea</taxon>
        <taxon>Methanobacteriati</taxon>
        <taxon>Methanobacteriota</taxon>
        <taxon>Stenosarchaea group</taxon>
        <taxon>Halobacteria</taxon>
        <taxon>Halobacteriales</taxon>
        <taxon>Halorubellaceae</taxon>
        <taxon>Haloarchaeobius</taxon>
    </lineage>
</organism>
<reference evidence="2 3" key="1">
    <citation type="submission" date="2016-10" db="EMBL/GenBank/DDBJ databases">
        <authorList>
            <person name="de Groot N.N."/>
        </authorList>
    </citation>
    <scope>NUCLEOTIDE SEQUENCE [LARGE SCALE GENOMIC DNA]</scope>
    <source>
        <strain evidence="3">EB21,IBRC-M 10013,KCTC 4048</strain>
    </source>
</reference>
<evidence type="ECO:0000313" key="3">
    <source>
        <dbReference type="Proteomes" id="UP000199370"/>
    </source>
</evidence>